<gene>
    <name evidence="2" type="ORF">AAND1436_LOCUS46066</name>
</gene>
<accession>A0A7S2J1K0</accession>
<sequence>MDRLEQSFRNSAEERAAVSSCLGVVSEMDTRLRSVSAALEARMSPASEAEQRSSMASIQEISEGLVLERASRQAQVLELRRSLAEDISIGMDAAREALRTDVAVQFKELRVGLDAHLEVLERELQRFARNCGDGDASEEGIAARVAAIEAEVNRNLAALAQPVGELVGALPGVAQQVDHPALSFGEEPANCVEAHSSSVAGQGRPLSPRRFVTSVPAGLPAAQATPQRSGSVAIPGEAPRLVTYSVARVAPLAAAPSHPAVAPVAQVLVGPTGPLVASTPSAATILKQHQSPSLTARPPPPSVTMSDTPVVASSLQGSAAGSFVPAEAATGSPSCHTPAAPDDREGFRRCLQELREENQALRAGSGQAEAGGSASFPVTGRPRAAPAPQLQVVGGPAAWGGSQSVILPGGRRVQMMPGATQRTASPIGGQWRATSPSAAVRRSMSPQR</sequence>
<proteinExistence type="predicted"/>
<reference evidence="2" key="1">
    <citation type="submission" date="2021-01" db="EMBL/GenBank/DDBJ databases">
        <authorList>
            <person name="Corre E."/>
            <person name="Pelletier E."/>
            <person name="Niang G."/>
            <person name="Scheremetjew M."/>
            <person name="Finn R."/>
            <person name="Kale V."/>
            <person name="Holt S."/>
            <person name="Cochrane G."/>
            <person name="Meng A."/>
            <person name="Brown T."/>
            <person name="Cohen L."/>
        </authorList>
    </citation>
    <scope>NUCLEOTIDE SEQUENCE</scope>
    <source>
        <strain evidence="2">CCMP2222</strain>
    </source>
</reference>
<dbReference type="AlphaFoldDB" id="A0A7S2J1K0"/>
<evidence type="ECO:0000313" key="2">
    <source>
        <dbReference type="EMBL" id="CAD9534918.1"/>
    </source>
</evidence>
<organism evidence="2">
    <name type="scientific">Alexandrium andersonii</name>
    <dbReference type="NCBI Taxonomy" id="327968"/>
    <lineage>
        <taxon>Eukaryota</taxon>
        <taxon>Sar</taxon>
        <taxon>Alveolata</taxon>
        <taxon>Dinophyceae</taxon>
        <taxon>Gonyaulacales</taxon>
        <taxon>Pyrocystaceae</taxon>
        <taxon>Alexandrium</taxon>
    </lineage>
</organism>
<name>A0A7S2J1K0_9DINO</name>
<feature type="region of interest" description="Disordered" evidence="1">
    <location>
        <begin position="419"/>
        <end position="448"/>
    </location>
</feature>
<protein>
    <submittedName>
        <fullName evidence="2">Uncharacterized protein</fullName>
    </submittedName>
</protein>
<feature type="region of interest" description="Disordered" evidence="1">
    <location>
        <begin position="360"/>
        <end position="398"/>
    </location>
</feature>
<feature type="compositionally biased region" description="Low complexity" evidence="1">
    <location>
        <begin position="363"/>
        <end position="375"/>
    </location>
</feature>
<dbReference type="EMBL" id="HBGQ01096481">
    <property type="protein sequence ID" value="CAD9534918.1"/>
    <property type="molecule type" value="Transcribed_RNA"/>
</dbReference>
<evidence type="ECO:0000256" key="1">
    <source>
        <dbReference type="SAM" id="MobiDB-lite"/>
    </source>
</evidence>